<dbReference type="RefSeq" id="WP_171246133.1">
    <property type="nucleotide sequence ID" value="NZ_JABFAJ010000006.1"/>
</dbReference>
<dbReference type="Proteomes" id="UP000557204">
    <property type="component" value="Unassembled WGS sequence"/>
</dbReference>
<gene>
    <name evidence="2" type="ORF">HLI28_03550</name>
</gene>
<protein>
    <submittedName>
        <fullName evidence="2">Uncharacterized protein</fullName>
    </submittedName>
</protein>
<keyword evidence="3" id="KW-1185">Reference proteome</keyword>
<evidence type="ECO:0000313" key="3">
    <source>
        <dbReference type="Proteomes" id="UP000557204"/>
    </source>
</evidence>
<accession>A0A849JT87</accession>
<evidence type="ECO:0000256" key="1">
    <source>
        <dbReference type="SAM" id="MobiDB-lite"/>
    </source>
</evidence>
<evidence type="ECO:0000313" key="2">
    <source>
        <dbReference type="EMBL" id="NNU26616.1"/>
    </source>
</evidence>
<feature type="region of interest" description="Disordered" evidence="1">
    <location>
        <begin position="483"/>
        <end position="503"/>
    </location>
</feature>
<sequence>MTVDRPFEPLSGSPEVLDSLASGASRASAALSTVHSDLVGLDTTMTRQRSAAVDTARTALDDLMARVRLSDRVLRETARVLADRAAGLAREQHEALQAIAQREEAWTRVRRAEADEAAAWQLGLDTADLRHLDAARLAAEARARRDAAHDDVLDAERRWYRVRETKETSSRVAARRLGGLGHPDLVRWAVADGTTLADLGSRWADGVRLAERLSAGAVAGADPAERQELREGTVAALAAAGDDPVLWTALWERVGPAELYAALGVGAVAGPTREALATGLAAWARHATPTERYALGNALVSALPPGFHELGDRADLAAALLRPALPADVHRGAADALVERHGATGSSEADTAATGTLTVAVATGLAADPDAALRHLAPPGTTAADVTDRAHAWFGVAPPDGWPDGGTAVTGLLAAAIGAGTHPGADAPQQVRAALASSAATTALVAPGGLLAGAYPVSDAASRHVAAAYAPYLVSADDAAWHPSADGSPPAPGVRGLPPLAEGAEPVPEVVQPRLDAFALRDVVAATSTTETASGHWLRQVDIAVAAAAATATAEGVGAADAEALAQAGVADGAAVVGSIASGTISVAQDAAAEDALLYSTGLNLATTPVGARTSLGLLGLGTLLPPLGPDHVGAAREEVLATEDTLRERVVTPFETAWRRELADRGLPPDAIDDAARRWAADSQTMTITFRDSFDVHSGLGRRLGERS</sequence>
<dbReference type="EMBL" id="JABFAJ010000006">
    <property type="protein sequence ID" value="NNU26616.1"/>
    <property type="molecule type" value="Genomic_DNA"/>
</dbReference>
<reference evidence="2 3" key="1">
    <citation type="submission" date="2020-05" db="EMBL/GenBank/DDBJ databases">
        <title>Genome sequence of Isoptericola sp. JC619 isolated from Chilika lagoon, India.</title>
        <authorList>
            <person name="Kumar D."/>
            <person name="Appam K."/>
            <person name="Gandham S."/>
            <person name="Uppada J."/>
            <person name="Sasikala C."/>
            <person name="Venkata Ramana C."/>
        </authorList>
    </citation>
    <scope>NUCLEOTIDE SEQUENCE [LARGE SCALE GENOMIC DNA]</scope>
    <source>
        <strain evidence="2 3">JC619</strain>
    </source>
</reference>
<organism evidence="2 3">
    <name type="scientific">Isoptericola sediminis</name>
    <dbReference type="NCBI Taxonomy" id="2733572"/>
    <lineage>
        <taxon>Bacteria</taxon>
        <taxon>Bacillati</taxon>
        <taxon>Actinomycetota</taxon>
        <taxon>Actinomycetes</taxon>
        <taxon>Micrococcales</taxon>
        <taxon>Promicromonosporaceae</taxon>
        <taxon>Isoptericola</taxon>
    </lineage>
</organism>
<comment type="caution">
    <text evidence="2">The sequence shown here is derived from an EMBL/GenBank/DDBJ whole genome shotgun (WGS) entry which is preliminary data.</text>
</comment>
<proteinExistence type="predicted"/>
<name>A0A849JT87_9MICO</name>
<dbReference type="AlphaFoldDB" id="A0A849JT87"/>